<evidence type="ECO:0000256" key="10">
    <source>
        <dbReference type="SAM" id="MobiDB-lite"/>
    </source>
</evidence>
<evidence type="ECO:0000256" key="4">
    <source>
        <dbReference type="ARBA" id="ARBA00022540"/>
    </source>
</evidence>
<keyword evidence="5" id="KW-0648">Protein biosynthesis</keyword>
<keyword evidence="3" id="KW-0963">Cytoplasm</keyword>
<dbReference type="InterPro" id="IPR000649">
    <property type="entry name" value="IF-2B-related"/>
</dbReference>
<dbReference type="STRING" id="741276.A0A2S5BJ54"/>
<feature type="compositionally biased region" description="Low complexity" evidence="10">
    <location>
        <begin position="1"/>
        <end position="29"/>
    </location>
</feature>
<protein>
    <recommendedName>
        <fullName evidence="6">Translation initiation factor eIF2B subunit delta</fullName>
    </recommendedName>
    <alternativeName>
        <fullName evidence="7">eIF2B GDP-GTP exchange factor subunit delta</fullName>
    </alternativeName>
</protein>
<feature type="compositionally biased region" description="Gly residues" evidence="10">
    <location>
        <begin position="97"/>
        <end position="111"/>
    </location>
</feature>
<proteinExistence type="inferred from homology"/>
<comment type="subunit">
    <text evidence="8">Component of the translation initiation factor 2B (eIF2B) complex which is a heterodecamer of two sets of five different subunits: alpha, beta, gamma, delta and epsilon. Subunits alpha, beta and delta comprise a regulatory subcomplex and subunits epsilon and gamma comprise a catalytic subcomplex. Within the complex, the hexameric regulatory complex resides at the center, with the two heterodimeric catalytic subcomplexes bound on opposite sides.</text>
</comment>
<dbReference type="OrthoDB" id="10254737at2759"/>
<evidence type="ECO:0000313" key="12">
    <source>
        <dbReference type="Proteomes" id="UP000237144"/>
    </source>
</evidence>
<evidence type="ECO:0000256" key="2">
    <source>
        <dbReference type="ARBA" id="ARBA00007251"/>
    </source>
</evidence>
<keyword evidence="4" id="KW-0396">Initiation factor</keyword>
<dbReference type="InterPro" id="IPR042529">
    <property type="entry name" value="IF_2B-like_C"/>
</dbReference>
<comment type="caution">
    <text evidence="11">The sequence shown here is derived from an EMBL/GenBank/DDBJ whole genome shotgun (WGS) entry which is preliminary data.</text>
</comment>
<dbReference type="GO" id="GO:0003743">
    <property type="term" value="F:translation initiation factor activity"/>
    <property type="evidence" value="ECO:0007669"/>
    <property type="project" value="UniProtKB-KW"/>
</dbReference>
<feature type="region of interest" description="Disordered" evidence="10">
    <location>
        <begin position="456"/>
        <end position="477"/>
    </location>
</feature>
<dbReference type="PANTHER" id="PTHR10233:SF14">
    <property type="entry name" value="TRANSLATION INITIATION FACTOR EIF-2B SUBUNIT DELTA"/>
    <property type="match status" value="1"/>
</dbReference>
<evidence type="ECO:0000256" key="6">
    <source>
        <dbReference type="ARBA" id="ARBA00044147"/>
    </source>
</evidence>
<evidence type="ECO:0000256" key="9">
    <source>
        <dbReference type="RuleBase" id="RU003814"/>
    </source>
</evidence>
<evidence type="ECO:0000256" key="8">
    <source>
        <dbReference type="ARBA" id="ARBA00046432"/>
    </source>
</evidence>
<keyword evidence="12" id="KW-1185">Reference proteome</keyword>
<evidence type="ECO:0000256" key="7">
    <source>
        <dbReference type="ARBA" id="ARBA00044356"/>
    </source>
</evidence>
<sequence>MSSPSSLASSLPTATPAAAAAAAPSTLQAPHKDKQPQQAAKAKKPPTAKELAKQEKAARRAAQKEQAGATATPAADDAPSQSQASAKKGGQQQQGGQKAGKGQAAGPGGKNAGTAAGTSGGQAGPSTGGQGGTNAGGRGGALGSAADAGNGRRGDDALQPFLHLDLPKPSSSLSHSAKLSTANIHPSILRLALQYSQFKVVGANARCIAMLEAFKDIISSYTPPPQTSLTRHLPTTHLNPQIAHLIRARPLSVSMGTAIRFLKYEISLIEMEMDLDEAKALLITKIDSFIRDRILLAGRVIEQHAIEKIKDGDVILTYARSSVVEGVLLEAKRQGKEFSVVVVDSRPLYEGKHLLHSLRLAAIPTTYVLLPSLSLVLPRVSLCLLGTHALLSDGAMFSRAGTALVAMMLRERSVPVVCCCETYKFSERVMLDSIVGNERANPAPLLPSALSTPAPAPVPAVGKPSSTTTATATASAQLPPNLSPLSLLYDVSRPEDVTVVITEAGLIPVQSVPVLLRDYKPVQGRNS</sequence>
<reference evidence="11 12" key="1">
    <citation type="journal article" date="2018" name="Front. Microbiol.">
        <title>Prospects for Fungal Bioremediation of Acidic Radioactive Waste Sites: Characterization and Genome Sequence of Rhodotorula taiwanensis MD1149.</title>
        <authorList>
            <person name="Tkavc R."/>
            <person name="Matrosova V.Y."/>
            <person name="Grichenko O.E."/>
            <person name="Gostincar C."/>
            <person name="Volpe R.P."/>
            <person name="Klimenkova P."/>
            <person name="Gaidamakova E.K."/>
            <person name="Zhou C.E."/>
            <person name="Stewart B.J."/>
            <person name="Lyman M.G."/>
            <person name="Malfatti S.A."/>
            <person name="Rubinfeld B."/>
            <person name="Courtot M."/>
            <person name="Singh J."/>
            <person name="Dalgard C.L."/>
            <person name="Hamilton T."/>
            <person name="Frey K.G."/>
            <person name="Gunde-Cimerman N."/>
            <person name="Dugan L."/>
            <person name="Daly M.J."/>
        </authorList>
    </citation>
    <scope>NUCLEOTIDE SEQUENCE [LARGE SCALE GENOMIC DNA]</scope>
    <source>
        <strain evidence="11 12">MD1149</strain>
    </source>
</reference>
<evidence type="ECO:0000256" key="3">
    <source>
        <dbReference type="ARBA" id="ARBA00022490"/>
    </source>
</evidence>
<accession>A0A2S5BJ54</accession>
<feature type="compositionally biased region" description="Gly residues" evidence="10">
    <location>
        <begin position="118"/>
        <end position="142"/>
    </location>
</feature>
<evidence type="ECO:0000256" key="5">
    <source>
        <dbReference type="ARBA" id="ARBA00022917"/>
    </source>
</evidence>
<dbReference type="PANTHER" id="PTHR10233">
    <property type="entry name" value="TRANSLATION INITIATION FACTOR EIF-2B"/>
    <property type="match status" value="1"/>
</dbReference>
<dbReference type="GO" id="GO:0005829">
    <property type="term" value="C:cytosol"/>
    <property type="evidence" value="ECO:0007669"/>
    <property type="project" value="UniProtKB-SubCell"/>
</dbReference>
<dbReference type="EMBL" id="PJQD01000001">
    <property type="protein sequence ID" value="POY76792.1"/>
    <property type="molecule type" value="Genomic_DNA"/>
</dbReference>
<evidence type="ECO:0000313" key="11">
    <source>
        <dbReference type="EMBL" id="POY76792.1"/>
    </source>
</evidence>
<dbReference type="Gene3D" id="3.40.50.10470">
    <property type="entry name" value="Translation initiation factor eif-2b, domain 2"/>
    <property type="match status" value="1"/>
</dbReference>
<feature type="region of interest" description="Disordered" evidence="10">
    <location>
        <begin position="1"/>
        <end position="163"/>
    </location>
</feature>
<dbReference type="AlphaFoldDB" id="A0A2S5BJ54"/>
<evidence type="ECO:0000256" key="1">
    <source>
        <dbReference type="ARBA" id="ARBA00004514"/>
    </source>
</evidence>
<dbReference type="Pfam" id="PF01008">
    <property type="entry name" value="IF-2B"/>
    <property type="match status" value="1"/>
</dbReference>
<dbReference type="Proteomes" id="UP000237144">
    <property type="component" value="Unassembled WGS sequence"/>
</dbReference>
<comment type="subcellular location">
    <subcellularLocation>
        <location evidence="1">Cytoplasm</location>
        <location evidence="1">Cytosol</location>
    </subcellularLocation>
</comment>
<feature type="compositionally biased region" description="Low complexity" evidence="10">
    <location>
        <begin position="64"/>
        <end position="96"/>
    </location>
</feature>
<dbReference type="InterPro" id="IPR037171">
    <property type="entry name" value="NagB/RpiA_transferase-like"/>
</dbReference>
<gene>
    <name evidence="11" type="ORF">BMF94_0042</name>
</gene>
<dbReference type="SUPFAM" id="SSF100950">
    <property type="entry name" value="NagB/RpiA/CoA transferase-like"/>
    <property type="match status" value="1"/>
</dbReference>
<comment type="similarity">
    <text evidence="2 9">Belongs to the eIF-2B alpha/beta/delta subunits family.</text>
</comment>
<name>A0A2S5BJ54_9BASI</name>
<organism evidence="11 12">
    <name type="scientific">Rhodotorula taiwanensis</name>
    <dbReference type="NCBI Taxonomy" id="741276"/>
    <lineage>
        <taxon>Eukaryota</taxon>
        <taxon>Fungi</taxon>
        <taxon>Dikarya</taxon>
        <taxon>Basidiomycota</taxon>
        <taxon>Pucciniomycotina</taxon>
        <taxon>Microbotryomycetes</taxon>
        <taxon>Sporidiobolales</taxon>
        <taxon>Sporidiobolaceae</taxon>
        <taxon>Rhodotorula</taxon>
    </lineage>
</organism>